<gene>
    <name evidence="3" type="ORF">KQX54_006587</name>
</gene>
<dbReference type="Gene3D" id="3.20.20.190">
    <property type="entry name" value="Phosphatidylinositol (PI) phosphodiesterase"/>
    <property type="match status" value="1"/>
</dbReference>
<evidence type="ECO:0000256" key="1">
    <source>
        <dbReference type="SAM" id="SignalP"/>
    </source>
</evidence>
<sequence>MIKIFKSLRILILSSLCSPILGCYPPEPIRSPNSRTDKYLSKLPDSRKLSTLTFIGSHSSAAYGEDLNEHVKTQDLSIFAQLESGIRVLDMRVRLTNNTFVMHHYYFHLGITFDELVIEVQNFLKNHPQELVLMFMKEELDERKNHKSNCYVLKQYITKFRDLFVDHWSIDDTLGQHRGKILLARGNVGFQGCTQSLHCKIQNDHRKSHWKLNEHKWQAIKALQDEIFQTDRKFQCYINFLSISSSVSKTPREIARSMRDPNFRGSVVDLTFTDGMVELMTGYFLQKVKTL</sequence>
<dbReference type="InterPro" id="IPR000909">
    <property type="entry name" value="PLipase_C_PInositol-sp_X_dom"/>
</dbReference>
<dbReference type="Pfam" id="PF26146">
    <property type="entry name" value="PI-PLC_X"/>
    <property type="match status" value="1"/>
</dbReference>
<feature type="domain" description="Phosphatidylinositol-specific phospholipase C X" evidence="2">
    <location>
        <begin position="45"/>
        <end position="186"/>
    </location>
</feature>
<dbReference type="EMBL" id="JAHXZJ010001492">
    <property type="protein sequence ID" value="KAH0552180.1"/>
    <property type="molecule type" value="Genomic_DNA"/>
</dbReference>
<dbReference type="SMART" id="SM00148">
    <property type="entry name" value="PLCXc"/>
    <property type="match status" value="1"/>
</dbReference>
<dbReference type="PANTHER" id="PTHR13593">
    <property type="match status" value="1"/>
</dbReference>
<dbReference type="GO" id="GO:0008081">
    <property type="term" value="F:phosphoric diester hydrolase activity"/>
    <property type="evidence" value="ECO:0007669"/>
    <property type="project" value="InterPro"/>
</dbReference>
<dbReference type="Proteomes" id="UP000826195">
    <property type="component" value="Unassembled WGS sequence"/>
</dbReference>
<feature type="chain" id="PRO_5043664199" description="Phosphatidylinositol-specific phospholipase C X domain-containing protein" evidence="1">
    <location>
        <begin position="23"/>
        <end position="291"/>
    </location>
</feature>
<dbReference type="InterPro" id="IPR017946">
    <property type="entry name" value="PLC-like_Pdiesterase_TIM-brl"/>
</dbReference>
<feature type="signal peptide" evidence="1">
    <location>
        <begin position="1"/>
        <end position="22"/>
    </location>
</feature>
<dbReference type="PANTHER" id="PTHR13593:SF113">
    <property type="entry name" value="SI:DKEY-266F7.9"/>
    <property type="match status" value="1"/>
</dbReference>
<keyword evidence="1" id="KW-0732">Signal</keyword>
<keyword evidence="4" id="KW-1185">Reference proteome</keyword>
<proteinExistence type="predicted"/>
<protein>
    <recommendedName>
        <fullName evidence="2">Phosphatidylinositol-specific phospholipase C X domain-containing protein</fullName>
    </recommendedName>
</protein>
<dbReference type="PROSITE" id="PS50007">
    <property type="entry name" value="PIPLC_X_DOMAIN"/>
    <property type="match status" value="1"/>
</dbReference>
<dbReference type="InterPro" id="IPR051057">
    <property type="entry name" value="PI-PLC_domain"/>
</dbReference>
<evidence type="ECO:0000313" key="3">
    <source>
        <dbReference type="EMBL" id="KAH0552180.1"/>
    </source>
</evidence>
<evidence type="ECO:0000313" key="4">
    <source>
        <dbReference type="Proteomes" id="UP000826195"/>
    </source>
</evidence>
<name>A0AAV7IKB0_COTGL</name>
<comment type="caution">
    <text evidence="3">The sequence shown here is derived from an EMBL/GenBank/DDBJ whole genome shotgun (WGS) entry which is preliminary data.</text>
</comment>
<dbReference type="GO" id="GO:0006629">
    <property type="term" value="P:lipid metabolic process"/>
    <property type="evidence" value="ECO:0007669"/>
    <property type="project" value="InterPro"/>
</dbReference>
<accession>A0AAV7IKB0</accession>
<dbReference type="SUPFAM" id="SSF51695">
    <property type="entry name" value="PLC-like phosphodiesterases"/>
    <property type="match status" value="1"/>
</dbReference>
<organism evidence="3 4">
    <name type="scientific">Cotesia glomerata</name>
    <name type="common">Lepidopteran parasitic wasp</name>
    <name type="synonym">Apanteles glomeratus</name>
    <dbReference type="NCBI Taxonomy" id="32391"/>
    <lineage>
        <taxon>Eukaryota</taxon>
        <taxon>Metazoa</taxon>
        <taxon>Ecdysozoa</taxon>
        <taxon>Arthropoda</taxon>
        <taxon>Hexapoda</taxon>
        <taxon>Insecta</taxon>
        <taxon>Pterygota</taxon>
        <taxon>Neoptera</taxon>
        <taxon>Endopterygota</taxon>
        <taxon>Hymenoptera</taxon>
        <taxon>Apocrita</taxon>
        <taxon>Ichneumonoidea</taxon>
        <taxon>Braconidae</taxon>
        <taxon>Microgastrinae</taxon>
        <taxon>Cotesia</taxon>
    </lineage>
</organism>
<evidence type="ECO:0000259" key="2">
    <source>
        <dbReference type="SMART" id="SM00148"/>
    </source>
</evidence>
<reference evidence="3 4" key="1">
    <citation type="journal article" date="2021" name="J. Hered.">
        <title>A chromosome-level genome assembly of the parasitoid wasp, Cotesia glomerata (Hymenoptera: Braconidae).</title>
        <authorList>
            <person name="Pinto B.J."/>
            <person name="Weis J.J."/>
            <person name="Gamble T."/>
            <person name="Ode P.J."/>
            <person name="Paul R."/>
            <person name="Zaspel J.M."/>
        </authorList>
    </citation>
    <scope>NUCLEOTIDE SEQUENCE [LARGE SCALE GENOMIC DNA]</scope>
    <source>
        <strain evidence="3">CgM1</strain>
    </source>
</reference>
<dbReference type="AlphaFoldDB" id="A0AAV7IKB0"/>